<organism evidence="1 2">
    <name type="scientific">Paracoccidioides brasiliensis</name>
    <dbReference type="NCBI Taxonomy" id="121759"/>
    <lineage>
        <taxon>Eukaryota</taxon>
        <taxon>Fungi</taxon>
        <taxon>Dikarya</taxon>
        <taxon>Ascomycota</taxon>
        <taxon>Pezizomycotina</taxon>
        <taxon>Eurotiomycetes</taxon>
        <taxon>Eurotiomycetidae</taxon>
        <taxon>Onygenales</taxon>
        <taxon>Ajellomycetaceae</taxon>
        <taxon>Paracoccidioides</taxon>
    </lineage>
</organism>
<sequence>MLGTALAVLATASLKSENAEYGQDGPGGKEGMGLGGDNGSDVFVQTLDISQPSSTNSPTQTPLRRACEYTCLFVKVSFVMLHPVVEEGFFADCRSMGGLTDQRNISKVQQLVQGEREFIKHLEDMICPAQCPRSLIEENVDRKTSFAVGIKDDLFVNIA</sequence>
<name>A0A1D2JLG6_PARBR</name>
<comment type="caution">
    <text evidence="1">The sequence shown here is derived from an EMBL/GenBank/DDBJ whole genome shotgun (WGS) entry which is preliminary data.</text>
</comment>
<dbReference type="VEuPathDB" id="FungiDB:PADG_01741"/>
<evidence type="ECO:0000313" key="2">
    <source>
        <dbReference type="Proteomes" id="UP000242814"/>
    </source>
</evidence>
<reference evidence="1 2" key="1">
    <citation type="submission" date="2016-06" db="EMBL/GenBank/DDBJ databases">
        <authorList>
            <person name="Kjaerup R.B."/>
            <person name="Dalgaard T.S."/>
            <person name="Juul-Madsen H.R."/>
        </authorList>
    </citation>
    <scope>NUCLEOTIDE SEQUENCE [LARGE SCALE GENOMIC DNA]</scope>
    <source>
        <strain evidence="1 2">Pb300</strain>
    </source>
</reference>
<protein>
    <submittedName>
        <fullName evidence="1">Uncharacterized protein</fullName>
    </submittedName>
</protein>
<dbReference type="EMBL" id="LZYO01000035">
    <property type="protein sequence ID" value="ODH41145.1"/>
    <property type="molecule type" value="Genomic_DNA"/>
</dbReference>
<proteinExistence type="predicted"/>
<accession>A0A1D2JLG6</accession>
<dbReference type="Proteomes" id="UP000242814">
    <property type="component" value="Unassembled WGS sequence"/>
</dbReference>
<dbReference type="VEuPathDB" id="FungiDB:PABG_03192"/>
<dbReference type="AlphaFoldDB" id="A0A1D2JLG6"/>
<gene>
    <name evidence="1" type="ORF">ACO22_01445</name>
</gene>
<evidence type="ECO:0000313" key="1">
    <source>
        <dbReference type="EMBL" id="ODH41145.1"/>
    </source>
</evidence>